<evidence type="ECO:0000256" key="1">
    <source>
        <dbReference type="SAM" id="Phobius"/>
    </source>
</evidence>
<dbReference type="AlphaFoldDB" id="A0A8J2HQB4"/>
<keyword evidence="1" id="KW-0812">Transmembrane</keyword>
<feature type="transmembrane region" description="Helical" evidence="1">
    <location>
        <begin position="110"/>
        <end position="130"/>
    </location>
</feature>
<reference evidence="2" key="1">
    <citation type="submission" date="2021-04" db="EMBL/GenBank/DDBJ databases">
        <authorList>
            <person name="Chebbi M.A.C M."/>
        </authorList>
    </citation>
    <scope>NUCLEOTIDE SEQUENCE</scope>
</reference>
<proteinExistence type="predicted"/>
<keyword evidence="3" id="KW-1185">Reference proteome</keyword>
<protein>
    <submittedName>
        <fullName evidence="2">Uncharacterized protein</fullName>
    </submittedName>
</protein>
<keyword evidence="1" id="KW-0472">Membrane</keyword>
<evidence type="ECO:0000313" key="2">
    <source>
        <dbReference type="EMBL" id="CAG5109123.1"/>
    </source>
</evidence>
<evidence type="ECO:0000313" key="3">
    <source>
        <dbReference type="Proteomes" id="UP000786811"/>
    </source>
</evidence>
<dbReference type="Gene3D" id="1.10.287.70">
    <property type="match status" value="1"/>
</dbReference>
<dbReference type="EMBL" id="CAJNRD030001124">
    <property type="protein sequence ID" value="CAG5109123.1"/>
    <property type="molecule type" value="Genomic_DNA"/>
</dbReference>
<keyword evidence="1" id="KW-1133">Transmembrane helix</keyword>
<gene>
    <name evidence="2" type="ORF">HICCMSTLAB_LOCUS13759</name>
</gene>
<organism evidence="2 3">
    <name type="scientific">Cotesia congregata</name>
    <name type="common">Parasitoid wasp</name>
    <name type="synonym">Apanteles congregatus</name>
    <dbReference type="NCBI Taxonomy" id="51543"/>
    <lineage>
        <taxon>Eukaryota</taxon>
        <taxon>Metazoa</taxon>
        <taxon>Ecdysozoa</taxon>
        <taxon>Arthropoda</taxon>
        <taxon>Hexapoda</taxon>
        <taxon>Insecta</taxon>
        <taxon>Pterygota</taxon>
        <taxon>Neoptera</taxon>
        <taxon>Endopterygota</taxon>
        <taxon>Hymenoptera</taxon>
        <taxon>Apocrita</taxon>
        <taxon>Ichneumonoidea</taxon>
        <taxon>Braconidae</taxon>
        <taxon>Microgastrinae</taxon>
        <taxon>Cotesia</taxon>
    </lineage>
</organism>
<dbReference type="OrthoDB" id="7679028at2759"/>
<accession>A0A8J2HQB4</accession>
<name>A0A8J2HQB4_COTCN</name>
<sequence>MDLLTSFYLCRESDSGDLIIYNYNPFINYAPYPWRSTETTSQEMAGEGTLFHQHFNNDSFAETVKKGYLKALASVTICTVIHNYFAFGVSLLDVFSLIFNMGIMTPLDRLSMRIVFVIASFFIFLASSAVQSKISALLARPSRYSIDTLQNLFDHRYHVFYYPDLHQDISDQNIWVTDDDKKFLHPCEYPELFKCTKNAGKNSTIACIYK</sequence>
<comment type="caution">
    <text evidence="2">The sequence shown here is derived from an EMBL/GenBank/DDBJ whole genome shotgun (WGS) entry which is preliminary data.</text>
</comment>
<feature type="transmembrane region" description="Helical" evidence="1">
    <location>
        <begin position="71"/>
        <end position="98"/>
    </location>
</feature>
<dbReference type="Proteomes" id="UP000786811">
    <property type="component" value="Unassembled WGS sequence"/>
</dbReference>